<proteinExistence type="predicted"/>
<feature type="domain" description="Squalene cyclase C-terminal" evidence="1">
    <location>
        <begin position="345"/>
        <end position="450"/>
    </location>
</feature>
<comment type="caution">
    <text evidence="2">The sequence shown here is derived from an EMBL/GenBank/DDBJ whole genome shotgun (WGS) entry which is preliminary data.</text>
</comment>
<protein>
    <recommendedName>
        <fullName evidence="1">Squalene cyclase C-terminal domain-containing protein</fullName>
    </recommendedName>
</protein>
<keyword evidence="3" id="KW-1185">Reference proteome</keyword>
<sequence length="523" mass="55799">MTEESLGALRKRALMALWQMIRLVDEDADGMLTGSAYATATVVARLGQMPGLLPESLARLGSNALARTQNRDGSWGSPHAPDRYRVLPTLAVVGALPGRSAAAPAERSRMREALRRGSEFLFSDPEVLAPDRLPSLEGIDHTVPVLLERLTQAPEFDGDRFGAAARRARTAQRANAEHSARIRARVIGGDRQARREFPLELLDEPPRGWCAGTAVRGGAVWCSPALTATAVAWHGAELPGAERYLRREGVRRQGLWPVLAPAANFERVTAAALFVRLGFPLPHGVTASLCASVRAALGADGMPFAPGLPPDPENTALAVFVLNSWDDAVDSGCLLAFPAVSAPMAAAHVLEALTTIPCVTDDDAAHAHRVATVRTLVETQDPDGHWDDRSVASPCVPTAAAAMALARAIESEFCADALLAVSRAIAWLLANQRADGSWGLWHSTTEETAYAVHALGICASPAVERMVAAALRRAHIFLADSFDSAASDSVRTPLWHYKDLGSPVRIERLHTLTALLMSGSPVA</sequence>
<dbReference type="Gene3D" id="1.50.10.160">
    <property type="match status" value="1"/>
</dbReference>
<dbReference type="Gene3D" id="1.50.10.20">
    <property type="match status" value="1"/>
</dbReference>
<gene>
    <name evidence="2" type="ORF">GPX89_13250</name>
</gene>
<dbReference type="RefSeq" id="WP_157387748.1">
    <property type="nucleotide sequence ID" value="NZ_WRPP01000002.1"/>
</dbReference>
<dbReference type="InterPro" id="IPR008930">
    <property type="entry name" value="Terpenoid_cyclase/PrenylTrfase"/>
</dbReference>
<dbReference type="EMBL" id="WRPP01000002">
    <property type="protein sequence ID" value="MVU78207.1"/>
    <property type="molecule type" value="Genomic_DNA"/>
</dbReference>
<organism evidence="2 3">
    <name type="scientific">Nocardia terrae</name>
    <dbReference type="NCBI Taxonomy" id="2675851"/>
    <lineage>
        <taxon>Bacteria</taxon>
        <taxon>Bacillati</taxon>
        <taxon>Actinomycetota</taxon>
        <taxon>Actinomycetes</taxon>
        <taxon>Mycobacteriales</taxon>
        <taxon>Nocardiaceae</taxon>
        <taxon>Nocardia</taxon>
    </lineage>
</organism>
<reference evidence="2 3" key="1">
    <citation type="submission" date="2019-12" db="EMBL/GenBank/DDBJ databases">
        <title>Nocardia sp. nov. ET3-3 isolated from soil.</title>
        <authorList>
            <person name="Kanchanasin P."/>
            <person name="Tanasupawat S."/>
            <person name="Yuki M."/>
            <person name="Kudo T."/>
        </authorList>
    </citation>
    <scope>NUCLEOTIDE SEQUENCE [LARGE SCALE GENOMIC DNA]</scope>
    <source>
        <strain evidence="2 3">ET3-3</strain>
    </source>
</reference>
<evidence type="ECO:0000259" key="1">
    <source>
        <dbReference type="Pfam" id="PF13243"/>
    </source>
</evidence>
<evidence type="ECO:0000313" key="3">
    <source>
        <dbReference type="Proteomes" id="UP000466794"/>
    </source>
</evidence>
<accession>A0A7K1UV72</accession>
<evidence type="ECO:0000313" key="2">
    <source>
        <dbReference type="EMBL" id="MVU78207.1"/>
    </source>
</evidence>
<dbReference type="SUPFAM" id="SSF81853">
    <property type="entry name" value="Family 10 polysaccharide lyase"/>
    <property type="match status" value="1"/>
</dbReference>
<dbReference type="Pfam" id="PF13243">
    <property type="entry name" value="SQHop_cyclase_C"/>
    <property type="match status" value="1"/>
</dbReference>
<dbReference type="Proteomes" id="UP000466794">
    <property type="component" value="Unassembled WGS sequence"/>
</dbReference>
<dbReference type="SUPFAM" id="SSF48239">
    <property type="entry name" value="Terpenoid cyclases/Protein prenyltransferases"/>
    <property type="match status" value="1"/>
</dbReference>
<dbReference type="InterPro" id="IPR032696">
    <property type="entry name" value="SQ_cyclase_C"/>
</dbReference>
<name>A0A7K1UV72_9NOCA</name>
<dbReference type="AlphaFoldDB" id="A0A7K1UV72"/>